<evidence type="ECO:0000256" key="4">
    <source>
        <dbReference type="ARBA" id="ARBA00022989"/>
    </source>
</evidence>
<protein>
    <recommendedName>
        <fullName evidence="6">Single Cache domain-containing protein</fullName>
    </recommendedName>
</protein>
<organism evidence="7">
    <name type="scientific">metagenome</name>
    <dbReference type="NCBI Taxonomy" id="256318"/>
    <lineage>
        <taxon>unclassified sequences</taxon>
        <taxon>metagenomes</taxon>
    </lineage>
</organism>
<name>A0A380TD97_9ZZZZ</name>
<comment type="subcellular location">
    <subcellularLocation>
        <location evidence="1">Cell membrane</location>
        <topology evidence="1">Multi-pass membrane protein</topology>
    </subcellularLocation>
</comment>
<dbReference type="AlphaFoldDB" id="A0A380TD97"/>
<evidence type="ECO:0000256" key="3">
    <source>
        <dbReference type="ARBA" id="ARBA00022692"/>
    </source>
</evidence>
<evidence type="ECO:0000256" key="2">
    <source>
        <dbReference type="ARBA" id="ARBA00022475"/>
    </source>
</evidence>
<keyword evidence="4" id="KW-1133">Transmembrane helix</keyword>
<dbReference type="SMART" id="SM01049">
    <property type="entry name" value="Cache_2"/>
    <property type="match status" value="1"/>
</dbReference>
<keyword evidence="3" id="KW-0812">Transmembrane</keyword>
<keyword evidence="2" id="KW-1003">Cell membrane</keyword>
<dbReference type="GO" id="GO:0005886">
    <property type="term" value="C:plasma membrane"/>
    <property type="evidence" value="ECO:0007669"/>
    <property type="project" value="UniProtKB-SubCell"/>
</dbReference>
<sequence length="184" mass="20023">MYGRKTLAFASLVCSLAAGSAALAQSTESAAPQEVVTKVLEAVQYLNEKGKAGFSEFNASSGRWMWKDSYVFVYNCAKNEMLAHPLRPDLVGRPLLQIKDNNNKPIFKELCAAGAKPRGGWVEYAWPKPGEGGVSRKISYAHAADVSFDYGVQAAAGIYNAEMSVEELTNLLNTTLDPEKYPAH</sequence>
<proteinExistence type="predicted"/>
<keyword evidence="5" id="KW-0472">Membrane</keyword>
<dbReference type="Pfam" id="PF17200">
    <property type="entry name" value="sCache_2"/>
    <property type="match status" value="1"/>
</dbReference>
<evidence type="ECO:0000256" key="1">
    <source>
        <dbReference type="ARBA" id="ARBA00004651"/>
    </source>
</evidence>
<evidence type="ECO:0000313" key="7">
    <source>
        <dbReference type="EMBL" id="SUS06445.1"/>
    </source>
</evidence>
<dbReference type="EMBL" id="UIDG01000205">
    <property type="protein sequence ID" value="SUS06445.1"/>
    <property type="molecule type" value="Genomic_DNA"/>
</dbReference>
<evidence type="ECO:0000256" key="5">
    <source>
        <dbReference type="ARBA" id="ARBA00023136"/>
    </source>
</evidence>
<dbReference type="Gene3D" id="3.30.450.20">
    <property type="entry name" value="PAS domain"/>
    <property type="match status" value="1"/>
</dbReference>
<evidence type="ECO:0000259" key="6">
    <source>
        <dbReference type="SMART" id="SM01049"/>
    </source>
</evidence>
<gene>
    <name evidence="7" type="ORF">DF3PB_2830001</name>
</gene>
<reference evidence="7" key="1">
    <citation type="submission" date="2018-07" db="EMBL/GenBank/DDBJ databases">
        <authorList>
            <person name="Quirk P.G."/>
            <person name="Krulwich T.A."/>
        </authorList>
    </citation>
    <scope>NUCLEOTIDE SEQUENCE</scope>
</reference>
<dbReference type="InterPro" id="IPR033480">
    <property type="entry name" value="sCache_2"/>
</dbReference>
<accession>A0A380TD97</accession>
<feature type="domain" description="Single Cache" evidence="6">
    <location>
        <begin position="21"/>
        <end position="108"/>
    </location>
</feature>